<dbReference type="CDD" id="cd00082">
    <property type="entry name" value="HisKA"/>
    <property type="match status" value="1"/>
</dbReference>
<dbReference type="STRING" id="1121302.SAMN02745163_00016"/>
<dbReference type="FunFam" id="3.30.565.10:FF:000006">
    <property type="entry name" value="Sensor histidine kinase WalK"/>
    <property type="match status" value="1"/>
</dbReference>
<evidence type="ECO:0000313" key="13">
    <source>
        <dbReference type="EMBL" id="SHI32834.1"/>
    </source>
</evidence>
<evidence type="ECO:0000256" key="10">
    <source>
        <dbReference type="SAM" id="Phobius"/>
    </source>
</evidence>
<dbReference type="InterPro" id="IPR003594">
    <property type="entry name" value="HATPase_dom"/>
</dbReference>
<organism evidence="13 14">
    <name type="scientific">Clostridium cavendishii DSM 21758</name>
    <dbReference type="NCBI Taxonomy" id="1121302"/>
    <lineage>
        <taxon>Bacteria</taxon>
        <taxon>Bacillati</taxon>
        <taxon>Bacillota</taxon>
        <taxon>Clostridia</taxon>
        <taxon>Eubacteriales</taxon>
        <taxon>Clostridiaceae</taxon>
        <taxon>Clostridium</taxon>
    </lineage>
</organism>
<feature type="transmembrane region" description="Helical" evidence="10">
    <location>
        <begin position="23"/>
        <end position="46"/>
    </location>
</feature>
<dbReference type="Pfam" id="PF00512">
    <property type="entry name" value="HisKA"/>
    <property type="match status" value="1"/>
</dbReference>
<keyword evidence="10" id="KW-1133">Transmembrane helix</keyword>
<dbReference type="PROSITE" id="PS50885">
    <property type="entry name" value="HAMP"/>
    <property type="match status" value="1"/>
</dbReference>
<dbReference type="Proteomes" id="UP000184310">
    <property type="component" value="Unassembled WGS sequence"/>
</dbReference>
<dbReference type="GO" id="GO:0016036">
    <property type="term" value="P:cellular response to phosphate starvation"/>
    <property type="evidence" value="ECO:0007669"/>
    <property type="project" value="TreeGrafter"/>
</dbReference>
<keyword evidence="9" id="KW-0175">Coiled coil</keyword>
<evidence type="ECO:0000256" key="9">
    <source>
        <dbReference type="SAM" id="Coils"/>
    </source>
</evidence>
<dbReference type="InterPro" id="IPR003660">
    <property type="entry name" value="HAMP_dom"/>
</dbReference>
<evidence type="ECO:0000256" key="1">
    <source>
        <dbReference type="ARBA" id="ARBA00000085"/>
    </source>
</evidence>
<evidence type="ECO:0000256" key="7">
    <source>
        <dbReference type="ARBA" id="ARBA00023012"/>
    </source>
</evidence>
<dbReference type="InterPro" id="IPR050351">
    <property type="entry name" value="BphY/WalK/GraS-like"/>
</dbReference>
<evidence type="ECO:0000313" key="14">
    <source>
        <dbReference type="Proteomes" id="UP000184310"/>
    </source>
</evidence>
<dbReference type="SUPFAM" id="SSF55874">
    <property type="entry name" value="ATPase domain of HSP90 chaperone/DNA topoisomerase II/histidine kinase"/>
    <property type="match status" value="1"/>
</dbReference>
<dbReference type="GO" id="GO:0004721">
    <property type="term" value="F:phosphoprotein phosphatase activity"/>
    <property type="evidence" value="ECO:0007669"/>
    <property type="project" value="TreeGrafter"/>
</dbReference>
<protein>
    <recommendedName>
        <fullName evidence="3">histidine kinase</fullName>
        <ecNumber evidence="3">2.7.13.3</ecNumber>
    </recommendedName>
</protein>
<dbReference type="Gene3D" id="3.30.565.10">
    <property type="entry name" value="Histidine kinase-like ATPase, C-terminal domain"/>
    <property type="match status" value="1"/>
</dbReference>
<dbReference type="CDD" id="cd06225">
    <property type="entry name" value="HAMP"/>
    <property type="match status" value="1"/>
</dbReference>
<dbReference type="PROSITE" id="PS50109">
    <property type="entry name" value="HIS_KIN"/>
    <property type="match status" value="1"/>
</dbReference>
<dbReference type="SMART" id="SM00304">
    <property type="entry name" value="HAMP"/>
    <property type="match status" value="1"/>
</dbReference>
<evidence type="ECO:0000256" key="2">
    <source>
        <dbReference type="ARBA" id="ARBA00004370"/>
    </source>
</evidence>
<dbReference type="PANTHER" id="PTHR45453">
    <property type="entry name" value="PHOSPHATE REGULON SENSOR PROTEIN PHOR"/>
    <property type="match status" value="1"/>
</dbReference>
<feature type="domain" description="Histidine kinase" evidence="11">
    <location>
        <begin position="295"/>
        <end position="511"/>
    </location>
</feature>
<dbReference type="Pfam" id="PF00672">
    <property type="entry name" value="HAMP"/>
    <property type="match status" value="1"/>
</dbReference>
<feature type="domain" description="HAMP" evidence="12">
    <location>
        <begin position="214"/>
        <end position="266"/>
    </location>
</feature>
<keyword evidence="4" id="KW-0597">Phosphoprotein</keyword>
<dbReference type="SMART" id="SM00388">
    <property type="entry name" value="HisKA"/>
    <property type="match status" value="1"/>
</dbReference>
<feature type="coiled-coil region" evidence="9">
    <location>
        <begin position="254"/>
        <end position="285"/>
    </location>
</feature>
<evidence type="ECO:0000256" key="6">
    <source>
        <dbReference type="ARBA" id="ARBA00022777"/>
    </source>
</evidence>
<dbReference type="EC" id="2.7.13.3" evidence="3"/>
<evidence type="ECO:0000256" key="8">
    <source>
        <dbReference type="ARBA" id="ARBA00023136"/>
    </source>
</evidence>
<dbReference type="PANTHER" id="PTHR45453:SF3">
    <property type="entry name" value="HISTIDINE KINASE"/>
    <property type="match status" value="1"/>
</dbReference>
<reference evidence="13 14" key="1">
    <citation type="submission" date="2016-11" db="EMBL/GenBank/DDBJ databases">
        <authorList>
            <person name="Jaros S."/>
            <person name="Januszkiewicz K."/>
            <person name="Wedrychowicz H."/>
        </authorList>
    </citation>
    <scope>NUCLEOTIDE SEQUENCE [LARGE SCALE GENOMIC DNA]</scope>
    <source>
        <strain evidence="13 14">DSM 21758</strain>
    </source>
</reference>
<name>A0A1M6A8H1_9CLOT</name>
<feature type="transmembrane region" description="Helical" evidence="10">
    <location>
        <begin position="193"/>
        <end position="215"/>
    </location>
</feature>
<keyword evidence="6 13" id="KW-0418">Kinase</keyword>
<dbReference type="AlphaFoldDB" id="A0A1M6A8H1"/>
<dbReference type="EMBL" id="FQZB01000003">
    <property type="protein sequence ID" value="SHI32834.1"/>
    <property type="molecule type" value="Genomic_DNA"/>
</dbReference>
<keyword evidence="10" id="KW-0812">Transmembrane</keyword>
<dbReference type="GO" id="GO:0005886">
    <property type="term" value="C:plasma membrane"/>
    <property type="evidence" value="ECO:0007669"/>
    <property type="project" value="TreeGrafter"/>
</dbReference>
<evidence type="ECO:0000259" key="11">
    <source>
        <dbReference type="PROSITE" id="PS50109"/>
    </source>
</evidence>
<dbReference type="SMART" id="SM00387">
    <property type="entry name" value="HATPase_c"/>
    <property type="match status" value="1"/>
</dbReference>
<sequence length="511" mass="58750">MKNNAKNFISNCFNIKNSVSKRIFFITFLLIILLMTFAMIFLQYFFPSFYQARKTTTLEKAILKFKTSYSMNIENNTTLFNSLENFEIKNNAKIAIYSKSGNVKYISGQDSENSTNMNLLNEIFKSLYNDKEYTNALLNSNKMLTKTFDNPKLSTKHIVCMTPFSLNTENDSIIISISSFNNIEEASEVIEEFYKYIFIGIIILGFILSLIYSNLISKPLTKINKTAKKMSAMNFSEKCTLKRTDEIGNLATTLNFLSENLSNALLELKEKNRKLELDIEKERQLDMLRKDFIAGVSHELKTPIGIIEGYAEGLKDNIAEGEARDMYLDVIIDEAHKMNSLVMDMLELSRLEAGKANLNLQSFDLKKLFEKVLFKNQVEINNNNLEVISNYCDDNYYVVGDEFKIEQVLTNFLSNAIKYTEKNEKIIIDFSAHNDSLFFSIENTGANIPEKEITNIWNQFYKLDKARNRSSRSTGLGLSIVKNLLTLHNSQFGVMNTEKGVRFYFSLKKAK</sequence>
<dbReference type="Pfam" id="PF02518">
    <property type="entry name" value="HATPase_c"/>
    <property type="match status" value="1"/>
</dbReference>
<comment type="catalytic activity">
    <reaction evidence="1">
        <text>ATP + protein L-histidine = ADP + protein N-phospho-L-histidine.</text>
        <dbReference type="EC" id="2.7.13.3"/>
    </reaction>
</comment>
<proteinExistence type="predicted"/>
<dbReference type="InterPro" id="IPR036890">
    <property type="entry name" value="HATPase_C_sf"/>
</dbReference>
<dbReference type="FunFam" id="1.10.287.130:FF:000001">
    <property type="entry name" value="Two-component sensor histidine kinase"/>
    <property type="match status" value="1"/>
</dbReference>
<keyword evidence="5" id="KW-0808">Transferase</keyword>
<evidence type="ECO:0000256" key="3">
    <source>
        <dbReference type="ARBA" id="ARBA00012438"/>
    </source>
</evidence>
<dbReference type="InterPro" id="IPR005467">
    <property type="entry name" value="His_kinase_dom"/>
</dbReference>
<comment type="subcellular location">
    <subcellularLocation>
        <location evidence="2">Membrane</location>
    </subcellularLocation>
</comment>
<dbReference type="SUPFAM" id="SSF158472">
    <property type="entry name" value="HAMP domain-like"/>
    <property type="match status" value="1"/>
</dbReference>
<evidence type="ECO:0000259" key="12">
    <source>
        <dbReference type="PROSITE" id="PS50885"/>
    </source>
</evidence>
<evidence type="ECO:0000256" key="5">
    <source>
        <dbReference type="ARBA" id="ARBA00022679"/>
    </source>
</evidence>
<keyword evidence="14" id="KW-1185">Reference proteome</keyword>
<keyword evidence="8 10" id="KW-0472">Membrane</keyword>
<dbReference type="GO" id="GO:0000155">
    <property type="term" value="F:phosphorelay sensor kinase activity"/>
    <property type="evidence" value="ECO:0007669"/>
    <property type="project" value="InterPro"/>
</dbReference>
<evidence type="ECO:0000256" key="4">
    <source>
        <dbReference type="ARBA" id="ARBA00022553"/>
    </source>
</evidence>
<dbReference type="SUPFAM" id="SSF47384">
    <property type="entry name" value="Homodimeric domain of signal transducing histidine kinase"/>
    <property type="match status" value="1"/>
</dbReference>
<dbReference type="InterPro" id="IPR036097">
    <property type="entry name" value="HisK_dim/P_sf"/>
</dbReference>
<dbReference type="Gene3D" id="1.10.287.130">
    <property type="match status" value="1"/>
</dbReference>
<dbReference type="InterPro" id="IPR003661">
    <property type="entry name" value="HisK_dim/P_dom"/>
</dbReference>
<gene>
    <name evidence="13" type="ORF">SAMN02745163_00016</name>
</gene>
<accession>A0A1M6A8H1</accession>
<keyword evidence="7" id="KW-0902">Two-component regulatory system</keyword>
<dbReference type="Gene3D" id="6.10.340.10">
    <property type="match status" value="1"/>
</dbReference>
<dbReference type="RefSeq" id="WP_242958342.1">
    <property type="nucleotide sequence ID" value="NZ_FQZB01000003.1"/>
</dbReference>